<dbReference type="GO" id="GO:0090729">
    <property type="term" value="F:toxin activity"/>
    <property type="evidence" value="ECO:0007669"/>
    <property type="project" value="InterPro"/>
</dbReference>
<dbReference type="SUPFAM" id="SSF56849">
    <property type="entry name" value="delta-Endotoxin (insectocide), N-terminal domain"/>
    <property type="match status" value="1"/>
</dbReference>
<dbReference type="Proteomes" id="UP000076078">
    <property type="component" value="Unassembled WGS sequence"/>
</dbReference>
<dbReference type="OrthoDB" id="15198at2759"/>
<name>A0A152A9C6_TIELA</name>
<proteinExistence type="predicted"/>
<dbReference type="InParanoid" id="A0A152A9C6"/>
<keyword evidence="1" id="KW-0472">Membrane</keyword>
<evidence type="ECO:0000313" key="2">
    <source>
        <dbReference type="EMBL" id="KYR02667.1"/>
    </source>
</evidence>
<dbReference type="PANTHER" id="PTHR35598:SF3">
    <property type="entry name" value="N-TERMINAL DELTA ENDOTOXIN DOMAIN-CONTAINING PROTEIN-RELATED"/>
    <property type="match status" value="1"/>
</dbReference>
<dbReference type="InterPro" id="IPR036716">
    <property type="entry name" value="Pest_crys_N_sf"/>
</dbReference>
<gene>
    <name evidence="2" type="ORF">DLAC_00122</name>
</gene>
<dbReference type="PANTHER" id="PTHR35598">
    <property type="entry name" value="ENDOTOXIN_N DOMAIN-CONTAINING PROTEIN"/>
    <property type="match status" value="1"/>
</dbReference>
<evidence type="ECO:0008006" key="4">
    <source>
        <dbReference type="Google" id="ProtNLM"/>
    </source>
</evidence>
<keyword evidence="3" id="KW-1185">Reference proteome</keyword>
<feature type="transmembrane region" description="Helical" evidence="1">
    <location>
        <begin position="21"/>
        <end position="48"/>
    </location>
</feature>
<sequence length="447" mass="50502">MEDKSKGIMSTKYSEDDFMESTGSILSGAIGSIPVVGSFLSGIFGAFWPGPKYMTVEDFQKEIKKLKEEMIAMMDSKIEAALDTIFNAIIDTEVLSLIDSGNNFSDAVNLLAERNGQKVSNLPKKKSKFAMEIQDLEDDLLKELCRTQYQIFTDAAIRCINVLSDHRFIEYSLSSLTFSMAHYVSSQLECIANGTTWGFTMEYIEGNGTIQGVKNKLHDKINKFHMDFGKGYNTALKKGAHPSDGNMYRIVAAAGLIHYSDKRLYDYPVDVNVPETNGHFVMDKLQKTYVPYIHLFRNRDTTKDDGFRDHVTSQFQITPLKDLHQSTKIFTYKFSAPPTSKKLMVNFHLATFGSCEYKINVYLNGHASTYPFTTNSLTMNCPTMEVIRNRIMEGGQDPSGIKYGIYPKIFDLPANQTSHEMGIFFENVGSARSDFLHILDINFTVFK</sequence>
<comment type="caution">
    <text evidence="2">The sequence shown here is derived from an EMBL/GenBank/DDBJ whole genome shotgun (WGS) entry which is preliminary data.</text>
</comment>
<accession>A0A152A9C6</accession>
<keyword evidence="1" id="KW-0812">Transmembrane</keyword>
<dbReference type="AlphaFoldDB" id="A0A152A9C6"/>
<evidence type="ECO:0000313" key="3">
    <source>
        <dbReference type="Proteomes" id="UP000076078"/>
    </source>
</evidence>
<organism evidence="2 3">
    <name type="scientific">Tieghemostelium lacteum</name>
    <name type="common">Slime mold</name>
    <name type="synonym">Dictyostelium lacteum</name>
    <dbReference type="NCBI Taxonomy" id="361077"/>
    <lineage>
        <taxon>Eukaryota</taxon>
        <taxon>Amoebozoa</taxon>
        <taxon>Evosea</taxon>
        <taxon>Eumycetozoa</taxon>
        <taxon>Dictyostelia</taxon>
        <taxon>Dictyosteliales</taxon>
        <taxon>Raperosteliaceae</taxon>
        <taxon>Tieghemostelium</taxon>
    </lineage>
</organism>
<evidence type="ECO:0000256" key="1">
    <source>
        <dbReference type="SAM" id="Phobius"/>
    </source>
</evidence>
<keyword evidence="1" id="KW-1133">Transmembrane helix</keyword>
<protein>
    <recommendedName>
        <fullName evidence="4">Pesticidal crystal protein N-terminal domain-containing protein</fullName>
    </recommendedName>
</protein>
<dbReference type="EMBL" id="LODT01000001">
    <property type="protein sequence ID" value="KYR02667.1"/>
    <property type="molecule type" value="Genomic_DNA"/>
</dbReference>
<reference evidence="2 3" key="1">
    <citation type="submission" date="2015-12" db="EMBL/GenBank/DDBJ databases">
        <title>Dictyostelia acquired genes for synthesis and detection of signals that induce cell-type specialization by lateral gene transfer from prokaryotes.</title>
        <authorList>
            <person name="Gloeckner G."/>
            <person name="Schaap P."/>
        </authorList>
    </citation>
    <scope>NUCLEOTIDE SEQUENCE [LARGE SCALE GENOMIC DNA]</scope>
    <source>
        <strain evidence="2 3">TK</strain>
    </source>
</reference>
<dbReference type="Gene3D" id="1.20.190.10">
    <property type="entry name" value="Pesticidal crystal protein, N-terminal domain"/>
    <property type="match status" value="1"/>
</dbReference>